<accession>A0A9N9N9S4</accession>
<keyword evidence="2" id="KW-1185">Reference proteome</keyword>
<comment type="caution">
    <text evidence="1">The sequence shown here is derived from an EMBL/GenBank/DDBJ whole genome shotgun (WGS) entry which is preliminary data.</text>
</comment>
<dbReference type="AlphaFoldDB" id="A0A9N9N9S4"/>
<evidence type="ECO:0000313" key="1">
    <source>
        <dbReference type="EMBL" id="CAG8717263.1"/>
    </source>
</evidence>
<organism evidence="1 2">
    <name type="scientific">Ambispora leptoticha</name>
    <dbReference type="NCBI Taxonomy" id="144679"/>
    <lineage>
        <taxon>Eukaryota</taxon>
        <taxon>Fungi</taxon>
        <taxon>Fungi incertae sedis</taxon>
        <taxon>Mucoromycota</taxon>
        <taxon>Glomeromycotina</taxon>
        <taxon>Glomeromycetes</taxon>
        <taxon>Archaeosporales</taxon>
        <taxon>Ambisporaceae</taxon>
        <taxon>Ambispora</taxon>
    </lineage>
</organism>
<feature type="non-terminal residue" evidence="1">
    <location>
        <position position="1"/>
    </location>
</feature>
<protein>
    <submittedName>
        <fullName evidence="1">4817_t:CDS:1</fullName>
    </submittedName>
</protein>
<evidence type="ECO:0000313" key="2">
    <source>
        <dbReference type="Proteomes" id="UP000789508"/>
    </source>
</evidence>
<dbReference type="Proteomes" id="UP000789508">
    <property type="component" value="Unassembled WGS sequence"/>
</dbReference>
<reference evidence="1" key="1">
    <citation type="submission" date="2021-06" db="EMBL/GenBank/DDBJ databases">
        <authorList>
            <person name="Kallberg Y."/>
            <person name="Tangrot J."/>
            <person name="Rosling A."/>
        </authorList>
    </citation>
    <scope>NUCLEOTIDE SEQUENCE</scope>
    <source>
        <strain evidence="1">FL130A</strain>
    </source>
</reference>
<sequence length="258" mass="30526">DTCNTGKSFSTSLAPYDKPTQQTDYTNTFYINEPHIILYNPNTSYNKILLSCNLPTLLYPQTINSFIKHLESFNYNLNNIYNLTFNLLIKEDYSIAYVYPWSVHNFGRRGYFITPVESYKYLPFILLSTISDINSLKTVTIPNMVKDDWTYNSYFYFAQDVHFNLYNTKHTTDPNPRPLSHSSHLCYNRFLRYHNLPTLPEPQTIISFLNHLNPFEYNLENSHIHTLTTLKKTTLKHIYIYLSNPNHYQITSFHLEKL</sequence>
<dbReference type="EMBL" id="CAJVPS010024764">
    <property type="protein sequence ID" value="CAG8717263.1"/>
    <property type="molecule type" value="Genomic_DNA"/>
</dbReference>
<name>A0A9N9N9S4_9GLOM</name>
<proteinExistence type="predicted"/>
<gene>
    <name evidence="1" type="ORF">ALEPTO_LOCUS12125</name>
</gene>